<dbReference type="EMBL" id="SIHJ01000001">
    <property type="protein sequence ID" value="TWT36789.1"/>
    <property type="molecule type" value="Genomic_DNA"/>
</dbReference>
<dbReference type="OrthoDB" id="9773411at2"/>
<feature type="chain" id="PRO_5023115273" description="Ice-binding protein C-terminal domain-containing protein" evidence="1">
    <location>
        <begin position="24"/>
        <end position="238"/>
    </location>
</feature>
<evidence type="ECO:0000313" key="4">
    <source>
        <dbReference type="Proteomes" id="UP000316714"/>
    </source>
</evidence>
<comment type="caution">
    <text evidence="3">The sequence shown here is derived from an EMBL/GenBank/DDBJ whole genome shotgun (WGS) entry which is preliminary data.</text>
</comment>
<dbReference type="RefSeq" id="WP_146563987.1">
    <property type="nucleotide sequence ID" value="NZ_SIHJ01000001.1"/>
</dbReference>
<organism evidence="3 4">
    <name type="scientific">Posidoniimonas corsicana</name>
    <dbReference type="NCBI Taxonomy" id="1938618"/>
    <lineage>
        <taxon>Bacteria</taxon>
        <taxon>Pseudomonadati</taxon>
        <taxon>Planctomycetota</taxon>
        <taxon>Planctomycetia</taxon>
        <taxon>Pirellulales</taxon>
        <taxon>Lacipirellulaceae</taxon>
        <taxon>Posidoniimonas</taxon>
    </lineage>
</organism>
<dbReference type="NCBIfam" id="TIGR02595">
    <property type="entry name" value="PEP_CTERM"/>
    <property type="match status" value="1"/>
</dbReference>
<reference evidence="3 4" key="1">
    <citation type="submission" date="2019-02" db="EMBL/GenBank/DDBJ databases">
        <title>Deep-cultivation of Planctomycetes and their phenomic and genomic characterization uncovers novel biology.</title>
        <authorList>
            <person name="Wiegand S."/>
            <person name="Jogler M."/>
            <person name="Boedeker C."/>
            <person name="Pinto D."/>
            <person name="Vollmers J."/>
            <person name="Rivas-Marin E."/>
            <person name="Kohn T."/>
            <person name="Peeters S.H."/>
            <person name="Heuer A."/>
            <person name="Rast P."/>
            <person name="Oberbeckmann S."/>
            <person name="Bunk B."/>
            <person name="Jeske O."/>
            <person name="Meyerdierks A."/>
            <person name="Storesund J.E."/>
            <person name="Kallscheuer N."/>
            <person name="Luecker S."/>
            <person name="Lage O.M."/>
            <person name="Pohl T."/>
            <person name="Merkel B.J."/>
            <person name="Hornburger P."/>
            <person name="Mueller R.-W."/>
            <person name="Bruemmer F."/>
            <person name="Labrenz M."/>
            <person name="Spormann A.M."/>
            <person name="Op Den Camp H."/>
            <person name="Overmann J."/>
            <person name="Amann R."/>
            <person name="Jetten M.S.M."/>
            <person name="Mascher T."/>
            <person name="Medema M.H."/>
            <person name="Devos D.P."/>
            <person name="Kaster A.-K."/>
            <person name="Ovreas L."/>
            <person name="Rohde M."/>
            <person name="Galperin M.Y."/>
            <person name="Jogler C."/>
        </authorList>
    </citation>
    <scope>NUCLEOTIDE SEQUENCE [LARGE SCALE GENOMIC DNA]</scope>
    <source>
        <strain evidence="3 4">KOR34</strain>
    </source>
</reference>
<evidence type="ECO:0000256" key="1">
    <source>
        <dbReference type="SAM" id="SignalP"/>
    </source>
</evidence>
<feature type="domain" description="Ice-binding protein C-terminal" evidence="2">
    <location>
        <begin position="214"/>
        <end position="236"/>
    </location>
</feature>
<sequence length="238" mass="24166" precursor="true">MKMSLFRSLCAAALLLVAGQANADHLSLIITGAFDGPLPGGIPKVVELYAAEDIPDLSRWAVGAANNGGGSDGFESVLAGSASAGDFMYIVSGTAEFASYFAGEIPAGSLVFDTADGTSGGAASINGDDALEVFFDSADDGTFATVGDTFGELDVDGTGQPWDYLDGWAYRKSGTAAVAGTFVLDDWTYSGVDANDGKTTNVAPNAFPIGTYNPVPEPASAALALLGVAAIGLRRRNG</sequence>
<keyword evidence="4" id="KW-1185">Reference proteome</keyword>
<proteinExistence type="predicted"/>
<evidence type="ECO:0000259" key="2">
    <source>
        <dbReference type="Pfam" id="PF07589"/>
    </source>
</evidence>
<dbReference type="AlphaFoldDB" id="A0A5C5VFW1"/>
<keyword evidence="1" id="KW-0732">Signal</keyword>
<dbReference type="Pfam" id="PF07589">
    <property type="entry name" value="PEP-CTERM"/>
    <property type="match status" value="1"/>
</dbReference>
<protein>
    <recommendedName>
        <fullName evidence="2">Ice-binding protein C-terminal domain-containing protein</fullName>
    </recommendedName>
</protein>
<evidence type="ECO:0000313" key="3">
    <source>
        <dbReference type="EMBL" id="TWT36789.1"/>
    </source>
</evidence>
<accession>A0A5C5VFW1</accession>
<dbReference type="Proteomes" id="UP000316714">
    <property type="component" value="Unassembled WGS sequence"/>
</dbReference>
<feature type="signal peptide" evidence="1">
    <location>
        <begin position="1"/>
        <end position="23"/>
    </location>
</feature>
<dbReference type="InterPro" id="IPR013424">
    <property type="entry name" value="Ice-binding_C"/>
</dbReference>
<name>A0A5C5VFW1_9BACT</name>
<gene>
    <name evidence="3" type="ORF">KOR34_17290</name>
</gene>